<dbReference type="InterPro" id="IPR011010">
    <property type="entry name" value="DNA_brk_join_enz"/>
</dbReference>
<dbReference type="AlphaFoldDB" id="A0A9D1R1H5"/>
<dbReference type="InterPro" id="IPR013762">
    <property type="entry name" value="Integrase-like_cat_sf"/>
</dbReference>
<comment type="caution">
    <text evidence="3">The sequence shown here is derived from an EMBL/GenBank/DDBJ whole genome shotgun (WGS) entry which is preliminary data.</text>
</comment>
<reference evidence="3" key="1">
    <citation type="journal article" date="2021" name="PeerJ">
        <title>Extensive microbial diversity within the chicken gut microbiome revealed by metagenomics and culture.</title>
        <authorList>
            <person name="Gilroy R."/>
            <person name="Ravi A."/>
            <person name="Getino M."/>
            <person name="Pursley I."/>
            <person name="Horton D.L."/>
            <person name="Alikhan N.F."/>
            <person name="Baker D."/>
            <person name="Gharbi K."/>
            <person name="Hall N."/>
            <person name="Watson M."/>
            <person name="Adriaenssens E.M."/>
            <person name="Foster-Nyarko E."/>
            <person name="Jarju S."/>
            <person name="Secka A."/>
            <person name="Antonio M."/>
            <person name="Oren A."/>
            <person name="Chaudhuri R.R."/>
            <person name="La Ragione R."/>
            <person name="Hildebrand F."/>
            <person name="Pallen M.J."/>
        </authorList>
    </citation>
    <scope>NUCLEOTIDE SEQUENCE</scope>
    <source>
        <strain evidence="3">ChiSxjej5B17-1746</strain>
    </source>
</reference>
<dbReference type="EMBL" id="DXGI01000161">
    <property type="protein sequence ID" value="HIW78401.1"/>
    <property type="molecule type" value="Genomic_DNA"/>
</dbReference>
<keyword evidence="1" id="KW-0233">DNA recombination</keyword>
<dbReference type="Gene3D" id="1.10.443.10">
    <property type="entry name" value="Intergrase catalytic core"/>
    <property type="match status" value="1"/>
</dbReference>
<dbReference type="GO" id="GO:0003677">
    <property type="term" value="F:DNA binding"/>
    <property type="evidence" value="ECO:0007669"/>
    <property type="project" value="InterPro"/>
</dbReference>
<evidence type="ECO:0000313" key="3">
    <source>
        <dbReference type="EMBL" id="HIW78401.1"/>
    </source>
</evidence>
<name>A0A9D1R1H5_9BACT</name>
<dbReference type="GO" id="GO:0015074">
    <property type="term" value="P:DNA integration"/>
    <property type="evidence" value="ECO:0007669"/>
    <property type="project" value="InterPro"/>
</dbReference>
<reference evidence="3" key="2">
    <citation type="submission" date="2021-04" db="EMBL/GenBank/DDBJ databases">
        <authorList>
            <person name="Gilroy R."/>
        </authorList>
    </citation>
    <scope>NUCLEOTIDE SEQUENCE</scope>
    <source>
        <strain evidence="3">ChiSxjej5B17-1746</strain>
    </source>
</reference>
<dbReference type="SUPFAM" id="SSF56349">
    <property type="entry name" value="DNA breaking-rejoining enzymes"/>
    <property type="match status" value="1"/>
</dbReference>
<evidence type="ECO:0000259" key="2">
    <source>
        <dbReference type="PROSITE" id="PS51898"/>
    </source>
</evidence>
<dbReference type="Proteomes" id="UP000824264">
    <property type="component" value="Unassembled WGS sequence"/>
</dbReference>
<gene>
    <name evidence="3" type="ORF">H9874_04555</name>
</gene>
<dbReference type="InterPro" id="IPR002104">
    <property type="entry name" value="Integrase_catalytic"/>
</dbReference>
<dbReference type="GO" id="GO:0006310">
    <property type="term" value="P:DNA recombination"/>
    <property type="evidence" value="ECO:0007669"/>
    <property type="project" value="UniProtKB-KW"/>
</dbReference>
<sequence>SIGNAAKASQYRITFHTFRHTFASWLAQSGKVTLLELKELMRHESLAMTQRYAHLIPSQTAKKLTIIDDFLEEHG</sequence>
<evidence type="ECO:0000313" key="4">
    <source>
        <dbReference type="Proteomes" id="UP000824264"/>
    </source>
</evidence>
<protein>
    <submittedName>
        <fullName evidence="3">Tyrosine-type recombinase/integrase</fullName>
    </submittedName>
</protein>
<feature type="non-terminal residue" evidence="3">
    <location>
        <position position="1"/>
    </location>
</feature>
<dbReference type="Pfam" id="PF00589">
    <property type="entry name" value="Phage_integrase"/>
    <property type="match status" value="1"/>
</dbReference>
<organism evidence="3 4">
    <name type="scientific">Candidatus Bilophila faecipullorum</name>
    <dbReference type="NCBI Taxonomy" id="2838482"/>
    <lineage>
        <taxon>Bacteria</taxon>
        <taxon>Pseudomonadati</taxon>
        <taxon>Thermodesulfobacteriota</taxon>
        <taxon>Desulfovibrionia</taxon>
        <taxon>Desulfovibrionales</taxon>
        <taxon>Desulfovibrionaceae</taxon>
        <taxon>Bilophila</taxon>
    </lineage>
</organism>
<accession>A0A9D1R1H5</accession>
<feature type="domain" description="Tyr recombinase" evidence="2">
    <location>
        <begin position="1"/>
        <end position="65"/>
    </location>
</feature>
<proteinExistence type="predicted"/>
<dbReference type="PROSITE" id="PS51898">
    <property type="entry name" value="TYR_RECOMBINASE"/>
    <property type="match status" value="1"/>
</dbReference>
<evidence type="ECO:0000256" key="1">
    <source>
        <dbReference type="ARBA" id="ARBA00023172"/>
    </source>
</evidence>